<feature type="compositionally biased region" description="Basic residues" evidence="1">
    <location>
        <begin position="41"/>
        <end position="54"/>
    </location>
</feature>
<reference evidence="2 4" key="1">
    <citation type="submission" date="2014-03" db="EMBL/GenBank/DDBJ databases">
        <title>Complete genome sequence of the Radio-Resistant Rubrobacter radiotolerans RSPS-4.</title>
        <authorList>
            <person name="Egas C.C."/>
            <person name="Barroso C.C."/>
            <person name="Froufe H.J.C."/>
            <person name="Pacheco J.J."/>
            <person name="Albuquerque L.L."/>
            <person name="da Costa M.M.S."/>
        </authorList>
    </citation>
    <scope>NUCLEOTIDE SEQUENCE [LARGE SCALE GENOMIC DNA]</scope>
    <source>
        <strain evidence="2 4">RSPS-4</strain>
        <plasmid evidence="2 4">2</plasmid>
    </source>
</reference>
<accession>A0A023X7I6</accession>
<proteinExistence type="predicted"/>
<sequence>MTERDDRSTETTGAFDWLGSSRRGSGETPEPSSASVGGPGHGRRPARRRTRKAGKRNDPNYHQASAYVRRDVYRQVQRALLASDDAPPDYSTLVETLLIEWLEDEGWPLEGS</sequence>
<gene>
    <name evidence="2" type="ORF">RradSPS_3015</name>
    <name evidence="3" type="ORF">SIL72_16195</name>
</gene>
<name>A0A023X7I6_RUBRA</name>
<evidence type="ECO:0000313" key="3">
    <source>
        <dbReference type="EMBL" id="MDX5895571.1"/>
    </source>
</evidence>
<dbReference type="EMBL" id="CP007516">
    <property type="protein sequence ID" value="AHY48298.1"/>
    <property type="molecule type" value="Genomic_DNA"/>
</dbReference>
<keyword evidence="2" id="KW-0614">Plasmid</keyword>
<feature type="region of interest" description="Disordered" evidence="1">
    <location>
        <begin position="1"/>
        <end position="67"/>
    </location>
</feature>
<evidence type="ECO:0000313" key="2">
    <source>
        <dbReference type="EMBL" id="AHY48298.1"/>
    </source>
</evidence>
<evidence type="ECO:0000313" key="4">
    <source>
        <dbReference type="Proteomes" id="UP000025229"/>
    </source>
</evidence>
<dbReference type="Proteomes" id="UP001281130">
    <property type="component" value="Unassembled WGS sequence"/>
</dbReference>
<dbReference type="EMBL" id="JAWXXX010000003">
    <property type="protein sequence ID" value="MDX5895571.1"/>
    <property type="molecule type" value="Genomic_DNA"/>
</dbReference>
<dbReference type="Proteomes" id="UP000025229">
    <property type="component" value="Plasmid 2"/>
</dbReference>
<dbReference type="RefSeq" id="WP_200805570.1">
    <property type="nucleotide sequence ID" value="NZ_CP007516.1"/>
</dbReference>
<dbReference type="HOGENOM" id="CLU_2143979_0_0_11"/>
<dbReference type="AlphaFoldDB" id="A0A023X7I6"/>
<organism evidence="2 4">
    <name type="scientific">Rubrobacter radiotolerans</name>
    <name type="common">Arthrobacter radiotolerans</name>
    <dbReference type="NCBI Taxonomy" id="42256"/>
    <lineage>
        <taxon>Bacteria</taxon>
        <taxon>Bacillati</taxon>
        <taxon>Actinomycetota</taxon>
        <taxon>Rubrobacteria</taxon>
        <taxon>Rubrobacterales</taxon>
        <taxon>Rubrobacteraceae</taxon>
        <taxon>Rubrobacter</taxon>
    </lineage>
</organism>
<geneLocation type="plasmid" evidence="2">
    <name>2</name>
</geneLocation>
<keyword evidence="4" id="KW-1185">Reference proteome</keyword>
<reference evidence="3" key="2">
    <citation type="submission" date="2023-11" db="EMBL/GenBank/DDBJ databases">
        <title>MicrobeMod: A computational toolkit for identifying prokaryotic methylation and restriction-modification with nanopore sequencing.</title>
        <authorList>
            <person name="Crits-Christoph A."/>
            <person name="Kang S.C."/>
            <person name="Lee H."/>
            <person name="Ostrov N."/>
        </authorList>
    </citation>
    <scope>NUCLEOTIDE SEQUENCE</scope>
    <source>
        <strain evidence="3">ATCC 51242</strain>
    </source>
</reference>
<evidence type="ECO:0000256" key="1">
    <source>
        <dbReference type="SAM" id="MobiDB-lite"/>
    </source>
</evidence>
<protein>
    <submittedName>
        <fullName evidence="2">Uncharacterized protein</fullName>
    </submittedName>
</protein>
<dbReference type="KEGG" id="rrd:RradSPS_3015"/>